<evidence type="ECO:0000256" key="12">
    <source>
        <dbReference type="RuleBase" id="RU004397"/>
    </source>
</evidence>
<keyword evidence="9 12" id="KW-0496">Mitochondrion</keyword>
<dbReference type="EMBL" id="CAJFCJ010000013">
    <property type="protein sequence ID" value="CAD5120970.1"/>
    <property type="molecule type" value="Genomic_DNA"/>
</dbReference>
<accession>A0A7I8VX74</accession>
<evidence type="ECO:0000256" key="5">
    <source>
        <dbReference type="ARBA" id="ARBA00022792"/>
    </source>
</evidence>
<evidence type="ECO:0000313" key="13">
    <source>
        <dbReference type="EMBL" id="CAD5120970.1"/>
    </source>
</evidence>
<evidence type="ECO:0000256" key="2">
    <source>
        <dbReference type="ARBA" id="ARBA00004673"/>
    </source>
</evidence>
<evidence type="ECO:0000256" key="11">
    <source>
        <dbReference type="RuleBase" id="RU004396"/>
    </source>
</evidence>
<dbReference type="OrthoDB" id="5947505at2759"/>
<evidence type="ECO:0000313" key="14">
    <source>
        <dbReference type="Proteomes" id="UP000549394"/>
    </source>
</evidence>
<reference evidence="13 14" key="1">
    <citation type="submission" date="2020-08" db="EMBL/GenBank/DDBJ databases">
        <authorList>
            <person name="Hejnol A."/>
        </authorList>
    </citation>
    <scope>NUCLEOTIDE SEQUENCE [LARGE SCALE GENOMIC DNA]</scope>
</reference>
<keyword evidence="14" id="KW-1185">Reference proteome</keyword>
<dbReference type="Gene3D" id="4.10.95.10">
    <property type="entry name" value="Cytochrome c oxidase, subunit VIa"/>
    <property type="match status" value="1"/>
</dbReference>
<keyword evidence="7" id="KW-1133">Transmembrane helix</keyword>
<protein>
    <recommendedName>
        <fullName evidence="12">Cytochrome c oxidase subunit</fullName>
    </recommendedName>
    <alternativeName>
        <fullName evidence="12">Cytochrome c oxidase polypeptide VIa</fullName>
    </alternativeName>
</protein>
<dbReference type="GO" id="GO:0030234">
    <property type="term" value="F:enzyme regulator activity"/>
    <property type="evidence" value="ECO:0007669"/>
    <property type="project" value="TreeGrafter"/>
</dbReference>
<dbReference type="InterPro" id="IPR036418">
    <property type="entry name" value="Cyt_c_oxidase_su6a_sf"/>
</dbReference>
<evidence type="ECO:0000256" key="8">
    <source>
        <dbReference type="ARBA" id="ARBA00023002"/>
    </source>
</evidence>
<comment type="similarity">
    <text evidence="3 11">Belongs to the cytochrome c oxidase subunit 6A family.</text>
</comment>
<comment type="subcellular location">
    <subcellularLocation>
        <location evidence="1">Mitochondrion inner membrane</location>
        <topology evidence="1">Single-pass membrane protein</topology>
    </subcellularLocation>
</comment>
<keyword evidence="4" id="KW-0812">Transmembrane</keyword>
<dbReference type="GO" id="GO:0006123">
    <property type="term" value="P:mitochondrial electron transport, cytochrome c to oxygen"/>
    <property type="evidence" value="ECO:0007669"/>
    <property type="project" value="TreeGrafter"/>
</dbReference>
<dbReference type="FunFam" id="4.10.95.10:FF:000001">
    <property type="entry name" value="Cytochrome c oxidase subunit 6A, mitochondrial"/>
    <property type="match status" value="1"/>
</dbReference>
<evidence type="ECO:0000256" key="9">
    <source>
        <dbReference type="ARBA" id="ARBA00023128"/>
    </source>
</evidence>
<keyword evidence="8" id="KW-0560">Oxidoreductase</keyword>
<dbReference type="UniPathway" id="UPA00705"/>
<dbReference type="AlphaFoldDB" id="A0A7I8VX74"/>
<proteinExistence type="inferred from homology"/>
<dbReference type="CDD" id="cd00925">
    <property type="entry name" value="Cyt_c_Oxidase_VIa"/>
    <property type="match status" value="1"/>
</dbReference>
<keyword evidence="5 12" id="KW-0999">Mitochondrion inner membrane</keyword>
<dbReference type="InterPro" id="IPR001349">
    <property type="entry name" value="Cyt_c_oxidase_su6a"/>
</dbReference>
<dbReference type="PANTHER" id="PTHR11504">
    <property type="entry name" value="CYTOCHROME C OXIDASE POLYPEPTIDE VIA"/>
    <property type="match status" value="1"/>
</dbReference>
<keyword evidence="10 12" id="KW-0472">Membrane</keyword>
<evidence type="ECO:0000256" key="7">
    <source>
        <dbReference type="ARBA" id="ARBA00022989"/>
    </source>
</evidence>
<evidence type="ECO:0000256" key="4">
    <source>
        <dbReference type="ARBA" id="ARBA00022692"/>
    </source>
</evidence>
<dbReference type="Pfam" id="PF02046">
    <property type="entry name" value="COX6A"/>
    <property type="match status" value="1"/>
</dbReference>
<dbReference type="PANTHER" id="PTHR11504:SF0">
    <property type="entry name" value="CYTOCHROME C OXIDASE SUBUNIT"/>
    <property type="match status" value="1"/>
</dbReference>
<gene>
    <name evidence="13" type="ORF">DGYR_LOCUS8977</name>
</gene>
<dbReference type="GO" id="GO:0005743">
    <property type="term" value="C:mitochondrial inner membrane"/>
    <property type="evidence" value="ECO:0007669"/>
    <property type="project" value="UniProtKB-SubCell"/>
</dbReference>
<dbReference type="SUPFAM" id="SSF81411">
    <property type="entry name" value="Mitochondrial cytochrome c oxidase subunit VIa"/>
    <property type="match status" value="1"/>
</dbReference>
<dbReference type="PIRSF" id="PIRSF000277">
    <property type="entry name" value="COX6A1"/>
    <property type="match status" value="1"/>
</dbReference>
<dbReference type="InterPro" id="IPR018507">
    <property type="entry name" value="Cyt_c_oxidase_su6a_CS"/>
</dbReference>
<name>A0A7I8VX74_9ANNE</name>
<evidence type="ECO:0000256" key="10">
    <source>
        <dbReference type="ARBA" id="ARBA00023136"/>
    </source>
</evidence>
<sequence>MASKIVRSGLGNVLVRRFASSSGPSAVAEHGGMRNWRFLSLVVALPGVGVCYLNAQLKEEEVHNAPRPEFKPYEHLRIRTKKFPWGDGNHSLFHNSHVNALPDGFEEDGH</sequence>
<organism evidence="13 14">
    <name type="scientific">Dimorphilus gyrociliatus</name>
    <dbReference type="NCBI Taxonomy" id="2664684"/>
    <lineage>
        <taxon>Eukaryota</taxon>
        <taxon>Metazoa</taxon>
        <taxon>Spiralia</taxon>
        <taxon>Lophotrochozoa</taxon>
        <taxon>Annelida</taxon>
        <taxon>Polychaeta</taxon>
        <taxon>Polychaeta incertae sedis</taxon>
        <taxon>Dinophilidae</taxon>
        <taxon>Dimorphilus</taxon>
    </lineage>
</organism>
<evidence type="ECO:0000256" key="1">
    <source>
        <dbReference type="ARBA" id="ARBA00004434"/>
    </source>
</evidence>
<comment type="pathway">
    <text evidence="2">Energy metabolism; oxidative phosphorylation.</text>
</comment>
<dbReference type="PROSITE" id="PS01329">
    <property type="entry name" value="COX6A"/>
    <property type="match status" value="1"/>
</dbReference>
<evidence type="ECO:0000256" key="3">
    <source>
        <dbReference type="ARBA" id="ARBA00005553"/>
    </source>
</evidence>
<dbReference type="GO" id="GO:0016491">
    <property type="term" value="F:oxidoreductase activity"/>
    <property type="evidence" value="ECO:0007669"/>
    <property type="project" value="UniProtKB-KW"/>
</dbReference>
<evidence type="ECO:0000256" key="6">
    <source>
        <dbReference type="ARBA" id="ARBA00022946"/>
    </source>
</evidence>
<keyword evidence="6" id="KW-0809">Transit peptide</keyword>
<dbReference type="Proteomes" id="UP000549394">
    <property type="component" value="Unassembled WGS sequence"/>
</dbReference>
<comment type="caution">
    <text evidence="13">The sequence shown here is derived from an EMBL/GenBank/DDBJ whole genome shotgun (WGS) entry which is preliminary data.</text>
</comment>